<name>A0A8S5QDA8_9CAUD</name>
<proteinExistence type="predicted"/>
<reference evidence="1" key="1">
    <citation type="journal article" date="2021" name="Proc. Natl. Acad. Sci. U.S.A.">
        <title>A Catalog of Tens of Thousands of Viruses from Human Metagenomes Reveals Hidden Associations with Chronic Diseases.</title>
        <authorList>
            <person name="Tisza M.J."/>
            <person name="Buck C.B."/>
        </authorList>
    </citation>
    <scope>NUCLEOTIDE SEQUENCE</scope>
    <source>
        <strain evidence="1">CtHhH6</strain>
    </source>
</reference>
<accession>A0A8S5QDA8</accession>
<protein>
    <submittedName>
        <fullName evidence="1">Gemin6 6</fullName>
    </submittedName>
</protein>
<dbReference type="EMBL" id="BK015633">
    <property type="protein sequence ID" value="DAE16930.1"/>
    <property type="molecule type" value="Genomic_DNA"/>
</dbReference>
<evidence type="ECO:0000313" key="1">
    <source>
        <dbReference type="EMBL" id="DAE16930.1"/>
    </source>
</evidence>
<organism evidence="1">
    <name type="scientific">Siphoviridae sp. ctHhH6</name>
    <dbReference type="NCBI Taxonomy" id="2825422"/>
    <lineage>
        <taxon>Viruses</taxon>
        <taxon>Duplodnaviria</taxon>
        <taxon>Heunggongvirae</taxon>
        <taxon>Uroviricota</taxon>
        <taxon>Caudoviricetes</taxon>
    </lineage>
</organism>
<sequence length="71" mass="7916">MTEKELWGYFGKKVKVKCTTGEVIKGIVKGFTRAIDNDPEVASIEIPYSDNGSYEIMANEIKSIDILTDSK</sequence>